<gene>
    <name evidence="2" type="ORF">D187_009947</name>
</gene>
<evidence type="ECO:0000313" key="3">
    <source>
        <dbReference type="Proteomes" id="UP000011682"/>
    </source>
</evidence>
<protein>
    <submittedName>
        <fullName evidence="2">Uncharacterized protein</fullName>
    </submittedName>
</protein>
<proteinExistence type="predicted"/>
<accession>S9QL96</accession>
<feature type="compositionally biased region" description="Basic residues" evidence="1">
    <location>
        <begin position="83"/>
        <end position="92"/>
    </location>
</feature>
<reference evidence="2" key="1">
    <citation type="submission" date="2013-05" db="EMBL/GenBank/DDBJ databases">
        <title>Genome assembly of Cystobacter fuscus DSM 2262.</title>
        <authorList>
            <person name="Sharma G."/>
            <person name="Khatri I."/>
            <person name="Kaur C."/>
            <person name="Mayilraj S."/>
            <person name="Subramanian S."/>
        </authorList>
    </citation>
    <scope>NUCLEOTIDE SEQUENCE [LARGE SCALE GENOMIC DNA]</scope>
    <source>
        <strain evidence="2">DSM 2262</strain>
    </source>
</reference>
<dbReference type="RefSeq" id="WP_002626292.1">
    <property type="nucleotide sequence ID" value="NZ_ANAH02000008.1"/>
</dbReference>
<dbReference type="EMBL" id="ANAH02000008">
    <property type="protein sequence ID" value="EPX62044.1"/>
    <property type="molecule type" value="Genomic_DNA"/>
</dbReference>
<dbReference type="Proteomes" id="UP000011682">
    <property type="component" value="Unassembled WGS sequence"/>
</dbReference>
<name>S9QL96_CYSF2</name>
<feature type="region of interest" description="Disordered" evidence="1">
    <location>
        <begin position="68"/>
        <end position="92"/>
    </location>
</feature>
<keyword evidence="3" id="KW-1185">Reference proteome</keyword>
<organism evidence="2 3">
    <name type="scientific">Cystobacter fuscus (strain ATCC 25194 / DSM 2262 / NBRC 100088 / M29)</name>
    <dbReference type="NCBI Taxonomy" id="1242864"/>
    <lineage>
        <taxon>Bacteria</taxon>
        <taxon>Pseudomonadati</taxon>
        <taxon>Myxococcota</taxon>
        <taxon>Myxococcia</taxon>
        <taxon>Myxococcales</taxon>
        <taxon>Cystobacterineae</taxon>
        <taxon>Archangiaceae</taxon>
        <taxon>Cystobacter</taxon>
    </lineage>
</organism>
<sequence>MPENPDQLLPTDAVYHWSNVRLVALPEVPGTQLVADLEYTADGCTAGLMRSVLPETRRFIQGIRWAGREASAGSDSPWGSLREHKRQHATPS</sequence>
<dbReference type="AlphaFoldDB" id="S9QL96"/>
<comment type="caution">
    <text evidence="2">The sequence shown here is derived from an EMBL/GenBank/DDBJ whole genome shotgun (WGS) entry which is preliminary data.</text>
</comment>
<evidence type="ECO:0000256" key="1">
    <source>
        <dbReference type="SAM" id="MobiDB-lite"/>
    </source>
</evidence>
<evidence type="ECO:0000313" key="2">
    <source>
        <dbReference type="EMBL" id="EPX62044.1"/>
    </source>
</evidence>